<evidence type="ECO:0000313" key="6">
    <source>
        <dbReference type="Proteomes" id="UP000181728"/>
    </source>
</evidence>
<dbReference type="DNASU" id="4415476"/>
<reference evidence="5 6" key="1">
    <citation type="journal article" date="2016" name="BMC Genomics">
        <title>Consensus pan-genome assembly of the specialised wine bacterium Oenococcus oeni.</title>
        <authorList>
            <person name="Sternes P.R."/>
            <person name="Borneman A.R."/>
        </authorList>
    </citation>
    <scope>NUCLEOTIDE SEQUENCE [LARGE SCALE GENOMIC DNA]</scope>
    <source>
        <strain evidence="5 6">AWRIB661</strain>
    </source>
</reference>
<name>A0A6N4A7C7_OENOE</name>
<dbReference type="GO" id="GO:0003700">
    <property type="term" value="F:DNA-binding transcription factor activity"/>
    <property type="evidence" value="ECO:0007669"/>
    <property type="project" value="InterPro"/>
</dbReference>
<dbReference type="SMR" id="A0A6N4A7C7"/>
<gene>
    <name evidence="5" type="ORF">ATX59_09325</name>
</gene>
<keyword evidence="3" id="KW-0804">Transcription</keyword>
<evidence type="ECO:0000256" key="2">
    <source>
        <dbReference type="ARBA" id="ARBA00023125"/>
    </source>
</evidence>
<dbReference type="OMA" id="IHEYMKQ"/>
<dbReference type="EMBL" id="MLOK01000061">
    <property type="protein sequence ID" value="OIM20377.1"/>
    <property type="molecule type" value="Genomic_DNA"/>
</dbReference>
<dbReference type="PROSITE" id="PS50995">
    <property type="entry name" value="HTH_MARR_2"/>
    <property type="match status" value="1"/>
</dbReference>
<comment type="caution">
    <text evidence="5">The sequence shown here is derived from an EMBL/GenBank/DDBJ whole genome shotgun (WGS) entry which is preliminary data.</text>
</comment>
<dbReference type="RefSeq" id="WP_002819711.1">
    <property type="nucleotide sequence ID" value="NZ_CP014324.1"/>
</dbReference>
<dbReference type="PANTHER" id="PTHR42756">
    <property type="entry name" value="TRANSCRIPTIONAL REGULATOR, MARR"/>
    <property type="match status" value="1"/>
</dbReference>
<sequence length="138" mass="16052">MSRDLGRLLKIASNQMSTRFDIFAKKYDLTGTQMTIIDYLSRNKNKEVLQRDLESEFSIKSSTATVLLQRMEIKKLLYRKVSGKDSRQKCLKLTKKANKLETIILSYMDSDQSQMTSGLNKEEVVFLEKILKRMIESD</sequence>
<evidence type="ECO:0000256" key="3">
    <source>
        <dbReference type="ARBA" id="ARBA00023163"/>
    </source>
</evidence>
<dbReference type="InterPro" id="IPR036390">
    <property type="entry name" value="WH_DNA-bd_sf"/>
</dbReference>
<keyword evidence="1" id="KW-0805">Transcription regulation</keyword>
<dbReference type="Pfam" id="PF12802">
    <property type="entry name" value="MarR_2"/>
    <property type="match status" value="1"/>
</dbReference>
<organism evidence="5 6">
    <name type="scientific">Oenococcus oeni</name>
    <name type="common">Leuconostoc oenos</name>
    <dbReference type="NCBI Taxonomy" id="1247"/>
    <lineage>
        <taxon>Bacteria</taxon>
        <taxon>Bacillati</taxon>
        <taxon>Bacillota</taxon>
        <taxon>Bacilli</taxon>
        <taxon>Lactobacillales</taxon>
        <taxon>Lactobacillaceae</taxon>
        <taxon>Oenococcus</taxon>
    </lineage>
</organism>
<dbReference type="AlphaFoldDB" id="A0A6N4A7C7"/>
<protein>
    <submittedName>
        <fullName evidence="5">Transcriptional regulator</fullName>
    </submittedName>
</protein>
<dbReference type="Gene3D" id="1.10.10.10">
    <property type="entry name" value="Winged helix-like DNA-binding domain superfamily/Winged helix DNA-binding domain"/>
    <property type="match status" value="1"/>
</dbReference>
<dbReference type="GeneID" id="75066773"/>
<proteinExistence type="predicted"/>
<evidence type="ECO:0000259" key="4">
    <source>
        <dbReference type="PROSITE" id="PS50995"/>
    </source>
</evidence>
<dbReference type="PANTHER" id="PTHR42756:SF1">
    <property type="entry name" value="TRANSCRIPTIONAL REPRESSOR OF EMRAB OPERON"/>
    <property type="match status" value="1"/>
</dbReference>
<keyword evidence="2" id="KW-0238">DNA-binding</keyword>
<dbReference type="SMART" id="SM00347">
    <property type="entry name" value="HTH_MARR"/>
    <property type="match status" value="1"/>
</dbReference>
<dbReference type="InterPro" id="IPR000835">
    <property type="entry name" value="HTH_MarR-typ"/>
</dbReference>
<accession>A0A6N4A7C7</accession>
<dbReference type="SUPFAM" id="SSF46785">
    <property type="entry name" value="Winged helix' DNA-binding domain"/>
    <property type="match status" value="1"/>
</dbReference>
<feature type="domain" description="HTH marR-type" evidence="4">
    <location>
        <begin position="2"/>
        <end position="136"/>
    </location>
</feature>
<dbReference type="PRINTS" id="PR00598">
    <property type="entry name" value="HTHMARR"/>
</dbReference>
<evidence type="ECO:0000313" key="5">
    <source>
        <dbReference type="EMBL" id="OIM20377.1"/>
    </source>
</evidence>
<dbReference type="Proteomes" id="UP000181728">
    <property type="component" value="Unassembled WGS sequence"/>
</dbReference>
<evidence type="ECO:0000256" key="1">
    <source>
        <dbReference type="ARBA" id="ARBA00023015"/>
    </source>
</evidence>
<dbReference type="GO" id="GO:0003677">
    <property type="term" value="F:DNA binding"/>
    <property type="evidence" value="ECO:0007669"/>
    <property type="project" value="UniProtKB-KW"/>
</dbReference>
<dbReference type="InterPro" id="IPR036388">
    <property type="entry name" value="WH-like_DNA-bd_sf"/>
</dbReference>